<dbReference type="EMBL" id="QMEY01000014">
    <property type="protein sequence ID" value="RBQ16960.1"/>
    <property type="molecule type" value="Genomic_DNA"/>
</dbReference>
<evidence type="ECO:0000313" key="3">
    <source>
        <dbReference type="Proteomes" id="UP000253303"/>
    </source>
</evidence>
<evidence type="ECO:0000256" key="1">
    <source>
        <dbReference type="SAM" id="MobiDB-lite"/>
    </source>
</evidence>
<feature type="region of interest" description="Disordered" evidence="1">
    <location>
        <begin position="115"/>
        <end position="146"/>
    </location>
</feature>
<proteinExistence type="predicted"/>
<protein>
    <submittedName>
        <fullName evidence="2">Uncharacterized protein</fullName>
    </submittedName>
</protein>
<dbReference type="Proteomes" id="UP000253303">
    <property type="component" value="Unassembled WGS sequence"/>
</dbReference>
<dbReference type="OrthoDB" id="3482905at2"/>
<keyword evidence="3" id="KW-1185">Reference proteome</keyword>
<dbReference type="RefSeq" id="WP_113983822.1">
    <property type="nucleotide sequence ID" value="NZ_QMEY01000014.1"/>
</dbReference>
<organism evidence="2 3">
    <name type="scientific">Spongiactinospora rosea</name>
    <dbReference type="NCBI Taxonomy" id="2248750"/>
    <lineage>
        <taxon>Bacteria</taxon>
        <taxon>Bacillati</taxon>
        <taxon>Actinomycetota</taxon>
        <taxon>Actinomycetes</taxon>
        <taxon>Streptosporangiales</taxon>
        <taxon>Streptosporangiaceae</taxon>
        <taxon>Spongiactinospora</taxon>
    </lineage>
</organism>
<sequence>MTRRHAEGTTSLDMEAQPVRGHVFVWDVEAGDSGVSGVTDGHYGHAPQGMLRALDTYPCGRGRVRHAQVPAFGEIYDYGATLVTANRSEKVLCLVRGDAWGRAVLYDLDDSARRPGEEAAMPYDTRMRRTGQSACPRRPSASAGRC</sequence>
<name>A0A366LTN7_9ACTN</name>
<accession>A0A366LTN7</accession>
<reference evidence="2 3" key="1">
    <citation type="submission" date="2018-06" db="EMBL/GenBank/DDBJ databases">
        <title>Sphaerisporangium craniellae sp. nov., isolated from a marine sponge in the South China Sea.</title>
        <authorList>
            <person name="Li L."/>
        </authorList>
    </citation>
    <scope>NUCLEOTIDE SEQUENCE [LARGE SCALE GENOMIC DNA]</scope>
    <source>
        <strain evidence="2 3">LHW63015</strain>
    </source>
</reference>
<comment type="caution">
    <text evidence="2">The sequence shown here is derived from an EMBL/GenBank/DDBJ whole genome shotgun (WGS) entry which is preliminary data.</text>
</comment>
<dbReference type="AlphaFoldDB" id="A0A366LTN7"/>
<gene>
    <name evidence="2" type="ORF">DP939_28325</name>
</gene>
<evidence type="ECO:0000313" key="2">
    <source>
        <dbReference type="EMBL" id="RBQ16960.1"/>
    </source>
</evidence>